<evidence type="ECO:0000313" key="1">
    <source>
        <dbReference type="EMBL" id="KAG7490994.1"/>
    </source>
</evidence>
<accession>A0AAV6QMJ5</accession>
<dbReference type="Proteomes" id="UP000693946">
    <property type="component" value="Linkage Group LG5"/>
</dbReference>
<dbReference type="EMBL" id="JAGKHQ010000017">
    <property type="protein sequence ID" value="KAG7490994.1"/>
    <property type="molecule type" value="Genomic_DNA"/>
</dbReference>
<protein>
    <submittedName>
        <fullName evidence="1">Uncharacterized protein</fullName>
    </submittedName>
</protein>
<name>A0AAV6QMJ5_SOLSE</name>
<evidence type="ECO:0000313" key="2">
    <source>
        <dbReference type="Proteomes" id="UP000693946"/>
    </source>
</evidence>
<gene>
    <name evidence="1" type="ORF">JOB18_046829</name>
</gene>
<reference evidence="1" key="2">
    <citation type="submission" date="2021-03" db="EMBL/GenBank/DDBJ databases">
        <authorList>
            <person name="Guerrero-Cozar I."/>
            <person name="Gomez-Garrido J."/>
            <person name="Berbel C."/>
            <person name="Martinez-Blanch J.F."/>
            <person name="Alioto T."/>
            <person name="Claros M.G."/>
            <person name="Gagnaire P.A."/>
            <person name="Manchado M."/>
        </authorList>
    </citation>
    <scope>NUCLEOTIDE SEQUENCE</scope>
    <source>
        <strain evidence="1">Sse05_10M</strain>
        <tissue evidence="1">Blood</tissue>
    </source>
</reference>
<dbReference type="AlphaFoldDB" id="A0AAV6QMJ5"/>
<organism evidence="1 2">
    <name type="scientific">Solea senegalensis</name>
    <name type="common">Senegalese sole</name>
    <dbReference type="NCBI Taxonomy" id="28829"/>
    <lineage>
        <taxon>Eukaryota</taxon>
        <taxon>Metazoa</taxon>
        <taxon>Chordata</taxon>
        <taxon>Craniata</taxon>
        <taxon>Vertebrata</taxon>
        <taxon>Euteleostomi</taxon>
        <taxon>Actinopterygii</taxon>
        <taxon>Neopterygii</taxon>
        <taxon>Teleostei</taxon>
        <taxon>Neoteleostei</taxon>
        <taxon>Acanthomorphata</taxon>
        <taxon>Carangaria</taxon>
        <taxon>Pleuronectiformes</taxon>
        <taxon>Pleuronectoidei</taxon>
        <taxon>Soleidae</taxon>
        <taxon>Solea</taxon>
    </lineage>
</organism>
<reference evidence="1 2" key="1">
    <citation type="journal article" date="2021" name="Sci. Rep.">
        <title>Chromosome anchoring in Senegalese sole (Solea senegalensis) reveals sex-associated markers and genome rearrangements in flatfish.</title>
        <authorList>
            <person name="Guerrero-Cozar I."/>
            <person name="Gomez-Garrido J."/>
            <person name="Berbel C."/>
            <person name="Martinez-Blanch J.F."/>
            <person name="Alioto T."/>
            <person name="Claros M.G."/>
            <person name="Gagnaire P.A."/>
            <person name="Manchado M."/>
        </authorList>
    </citation>
    <scope>NUCLEOTIDE SEQUENCE [LARGE SCALE GENOMIC DNA]</scope>
    <source>
        <strain evidence="1">Sse05_10M</strain>
    </source>
</reference>
<comment type="caution">
    <text evidence="1">The sequence shown here is derived from an EMBL/GenBank/DDBJ whole genome shotgun (WGS) entry which is preliminary data.</text>
</comment>
<keyword evidence="2" id="KW-1185">Reference proteome</keyword>
<sequence length="142" mass="16911">MSYVKDQWKQCVLKNDELFVTIDSEAEDENKLKLCTKDIQGSRAPKVWICTRPEGERIHVAFRYMYEQEWYIAKVEENHLQLQLERFTDKLESISESCWFQAENQGLSSSCCLKNVKYKVYLYSSDHKLYARQDEKSTFTLD</sequence>
<dbReference type="EMBL" id="JAGKHQ010000017">
    <property type="protein sequence ID" value="KAG7490993.1"/>
    <property type="molecule type" value="Genomic_DNA"/>
</dbReference>
<proteinExistence type="predicted"/>
<dbReference type="EMBL" id="JAGKHQ010000017">
    <property type="protein sequence ID" value="KAG7490992.1"/>
    <property type="molecule type" value="Genomic_DNA"/>
</dbReference>